<dbReference type="PANTHER" id="PTHR46472">
    <property type="entry name" value="NUCLEOREDOXIN"/>
    <property type="match status" value="1"/>
</dbReference>
<dbReference type="GO" id="GO:0030178">
    <property type="term" value="P:negative regulation of Wnt signaling pathway"/>
    <property type="evidence" value="ECO:0007669"/>
    <property type="project" value="TreeGrafter"/>
</dbReference>
<sequence>MIVPAACFAFLISTRHSSPLTRCASRTRMTSSLSALPNLNKSDGTGASIDDISEQVKGKHVALYFAAGWCPMCSSFEPSLMQFREAANSSGKEVEIIYVPSDRQAADVVKRTSSMNMLSVPIGEEADAMKRKYKIWAGAESLKLGMGRRSGVPALVVLDKSGDEVHFLAAESKGSKALGDWPLDDSGLW</sequence>
<name>A0AAD9DIN5_9STRA</name>
<dbReference type="Proteomes" id="UP001224775">
    <property type="component" value="Unassembled WGS sequence"/>
</dbReference>
<comment type="caution">
    <text evidence="2">The sequence shown here is derived from an EMBL/GenBank/DDBJ whole genome shotgun (WGS) entry which is preliminary data.</text>
</comment>
<proteinExistence type="predicted"/>
<evidence type="ECO:0000313" key="3">
    <source>
        <dbReference type="Proteomes" id="UP001224775"/>
    </source>
</evidence>
<dbReference type="PROSITE" id="PS51352">
    <property type="entry name" value="THIOREDOXIN_2"/>
    <property type="match status" value="1"/>
</dbReference>
<dbReference type="EMBL" id="JATAAI010000003">
    <property type="protein sequence ID" value="KAK1747075.1"/>
    <property type="molecule type" value="Genomic_DNA"/>
</dbReference>
<reference evidence="2" key="1">
    <citation type="submission" date="2023-06" db="EMBL/GenBank/DDBJ databases">
        <title>Survivors Of The Sea: Transcriptome response of Skeletonema marinoi to long-term dormancy.</title>
        <authorList>
            <person name="Pinder M.I.M."/>
            <person name="Kourtchenko O."/>
            <person name="Robertson E.K."/>
            <person name="Larsson T."/>
            <person name="Maumus F."/>
            <person name="Osuna-Cruz C.M."/>
            <person name="Vancaester E."/>
            <person name="Stenow R."/>
            <person name="Vandepoele K."/>
            <person name="Ploug H."/>
            <person name="Bruchert V."/>
            <person name="Godhe A."/>
            <person name="Topel M."/>
        </authorList>
    </citation>
    <scope>NUCLEOTIDE SEQUENCE</scope>
    <source>
        <strain evidence="2">R05AC</strain>
    </source>
</reference>
<keyword evidence="2" id="KW-0560">Oxidoreductase</keyword>
<dbReference type="SUPFAM" id="SSF52833">
    <property type="entry name" value="Thioredoxin-like"/>
    <property type="match status" value="1"/>
</dbReference>
<evidence type="ECO:0000313" key="2">
    <source>
        <dbReference type="EMBL" id="KAK1747075.1"/>
    </source>
</evidence>
<dbReference type="PANTHER" id="PTHR46472:SF1">
    <property type="entry name" value="NUCLEOREDOXIN"/>
    <property type="match status" value="1"/>
</dbReference>
<dbReference type="GO" id="GO:0005634">
    <property type="term" value="C:nucleus"/>
    <property type="evidence" value="ECO:0007669"/>
    <property type="project" value="TreeGrafter"/>
</dbReference>
<accession>A0AAD9DIN5</accession>
<dbReference type="EC" id="1.8.1.8" evidence="2"/>
<evidence type="ECO:0000259" key="1">
    <source>
        <dbReference type="PROSITE" id="PS51352"/>
    </source>
</evidence>
<dbReference type="Gene3D" id="3.40.30.10">
    <property type="entry name" value="Glutaredoxin"/>
    <property type="match status" value="1"/>
</dbReference>
<dbReference type="AlphaFoldDB" id="A0AAD9DIN5"/>
<dbReference type="InterPro" id="IPR036249">
    <property type="entry name" value="Thioredoxin-like_sf"/>
</dbReference>
<dbReference type="GO" id="GO:0004791">
    <property type="term" value="F:thioredoxin-disulfide reductase (NADPH) activity"/>
    <property type="evidence" value="ECO:0007669"/>
    <property type="project" value="TreeGrafter"/>
</dbReference>
<organism evidence="2 3">
    <name type="scientific">Skeletonema marinoi</name>
    <dbReference type="NCBI Taxonomy" id="267567"/>
    <lineage>
        <taxon>Eukaryota</taxon>
        <taxon>Sar</taxon>
        <taxon>Stramenopiles</taxon>
        <taxon>Ochrophyta</taxon>
        <taxon>Bacillariophyta</taxon>
        <taxon>Coscinodiscophyceae</taxon>
        <taxon>Thalassiosirophycidae</taxon>
        <taxon>Thalassiosirales</taxon>
        <taxon>Skeletonemataceae</taxon>
        <taxon>Skeletonema</taxon>
        <taxon>Skeletonema marinoi-dohrnii complex</taxon>
    </lineage>
</organism>
<dbReference type="InterPro" id="IPR013766">
    <property type="entry name" value="Thioredoxin_domain"/>
</dbReference>
<dbReference type="Pfam" id="PF13905">
    <property type="entry name" value="Thioredoxin_8"/>
    <property type="match status" value="1"/>
</dbReference>
<dbReference type="InterPro" id="IPR012336">
    <property type="entry name" value="Thioredoxin-like_fold"/>
</dbReference>
<gene>
    <name evidence="2" type="ORF">QTG54_002419</name>
</gene>
<protein>
    <submittedName>
        <fullName evidence="2">Thioredoxin domain-containing protein</fullName>
        <ecNumber evidence="2">1.8.1.8</ecNumber>
    </submittedName>
</protein>
<feature type="domain" description="Thioredoxin" evidence="1">
    <location>
        <begin position="30"/>
        <end position="189"/>
    </location>
</feature>
<dbReference type="GO" id="GO:0031397">
    <property type="term" value="P:negative regulation of protein ubiquitination"/>
    <property type="evidence" value="ECO:0007669"/>
    <property type="project" value="TreeGrafter"/>
</dbReference>
<keyword evidence="3" id="KW-1185">Reference proteome</keyword>